<organism evidence="1 2">
    <name type="scientific">Campylobacter upsaliensis</name>
    <dbReference type="NCBI Taxonomy" id="28080"/>
    <lineage>
        <taxon>Bacteria</taxon>
        <taxon>Pseudomonadati</taxon>
        <taxon>Campylobacterota</taxon>
        <taxon>Epsilonproteobacteria</taxon>
        <taxon>Campylobacterales</taxon>
        <taxon>Campylobacteraceae</taxon>
        <taxon>Campylobacter</taxon>
    </lineage>
</organism>
<dbReference type="Proteomes" id="UP000278157">
    <property type="component" value="Chromosome"/>
</dbReference>
<sequence>MDKEKRVICNLFLIKDHKITICKFYNSELLALKNEGATSFEIWDDFWKWWEEKEEYMQGDELDFAFIWDEQNPIIFQSSFFTEYLQDSIWNKSIVEKVLSKFQCDFKIKTEDGAIIGSKKKKLCLSSNITLQNKINTHSIVLDGDGEELEEETETYKFFREKREREYKERLEKLK</sequence>
<name>A0A3S4SXL6_CAMUP</name>
<evidence type="ECO:0000313" key="2">
    <source>
        <dbReference type="Proteomes" id="UP000278157"/>
    </source>
</evidence>
<reference evidence="1 2" key="1">
    <citation type="submission" date="2018-12" db="EMBL/GenBank/DDBJ databases">
        <authorList>
            <consortium name="Pathogen Informatics"/>
        </authorList>
    </citation>
    <scope>NUCLEOTIDE SEQUENCE [LARGE SCALE GENOMIC DNA]</scope>
    <source>
        <strain evidence="1 2">NCTC11541</strain>
    </source>
</reference>
<gene>
    <name evidence="1" type="ORF">NCTC11541_01602</name>
</gene>
<protein>
    <submittedName>
        <fullName evidence="1">Uncharacterized protein</fullName>
    </submittedName>
</protein>
<dbReference type="AlphaFoldDB" id="A0A3S4SXL6"/>
<proteinExistence type="predicted"/>
<dbReference type="RefSeq" id="WP_027304543.1">
    <property type="nucleotide sequence ID" value="NZ_CBCRZS010000016.1"/>
</dbReference>
<evidence type="ECO:0000313" key="1">
    <source>
        <dbReference type="EMBL" id="VEG85534.1"/>
    </source>
</evidence>
<accession>A0A3S4SXL6</accession>
<dbReference type="OrthoDB" id="9981601at2"/>
<dbReference type="EMBL" id="LR134372">
    <property type="protein sequence ID" value="VEG85534.1"/>
    <property type="molecule type" value="Genomic_DNA"/>
</dbReference>